<reference evidence="2 3" key="1">
    <citation type="journal article" date="2015" name="Microbiome">
        <title>Genomic resolution of linkages in carbon, nitrogen, and sulfur cycling among widespread estuary sediment bacteria.</title>
        <authorList>
            <person name="Baker B.J."/>
            <person name="Lazar C.S."/>
            <person name="Teske A.P."/>
            <person name="Dick G.J."/>
        </authorList>
    </citation>
    <scope>NUCLEOTIDE SEQUENCE [LARGE SCALE GENOMIC DNA]</scope>
    <source>
        <strain evidence="2">SM23_60</strain>
    </source>
</reference>
<comment type="caution">
    <text evidence="2">The sequence shown here is derived from an EMBL/GenBank/DDBJ whole genome shotgun (WGS) entry which is preliminary data.</text>
</comment>
<evidence type="ECO:0000313" key="2">
    <source>
        <dbReference type="EMBL" id="KPK69555.1"/>
    </source>
</evidence>
<evidence type="ECO:0000313" key="3">
    <source>
        <dbReference type="Proteomes" id="UP000051096"/>
    </source>
</evidence>
<dbReference type="AlphaFoldDB" id="A0A0S8G8X9"/>
<keyword evidence="1" id="KW-0812">Transmembrane</keyword>
<proteinExistence type="predicted"/>
<feature type="transmembrane region" description="Helical" evidence="1">
    <location>
        <begin position="33"/>
        <end position="52"/>
    </location>
</feature>
<evidence type="ECO:0008006" key="4">
    <source>
        <dbReference type="Google" id="ProtNLM"/>
    </source>
</evidence>
<dbReference type="Proteomes" id="UP000051096">
    <property type="component" value="Unassembled WGS sequence"/>
</dbReference>
<gene>
    <name evidence="2" type="ORF">AMJ87_10370</name>
</gene>
<keyword evidence="1" id="KW-1133">Transmembrane helix</keyword>
<evidence type="ECO:0000256" key="1">
    <source>
        <dbReference type="SAM" id="Phobius"/>
    </source>
</evidence>
<sequence>MLNTKRLFIATLFGVISGFVCWGLAASHGPQPWYFAVSTILGRTLIGFAIGISIIKMAWWLHGIIMGFVFSLPMAFYGFYAPDQATMIFFGTIIMGIIYGFLIELFTTVVFKAKA</sequence>
<feature type="transmembrane region" description="Helical" evidence="1">
    <location>
        <begin position="59"/>
        <end position="80"/>
    </location>
</feature>
<feature type="transmembrane region" description="Helical" evidence="1">
    <location>
        <begin position="86"/>
        <end position="111"/>
    </location>
</feature>
<name>A0A0S8G8X9_UNCW3</name>
<protein>
    <recommendedName>
        <fullName evidence="4">ThiW protein</fullName>
    </recommendedName>
</protein>
<dbReference type="EMBL" id="LJUO01000122">
    <property type="protein sequence ID" value="KPK69555.1"/>
    <property type="molecule type" value="Genomic_DNA"/>
</dbReference>
<accession>A0A0S8G8X9</accession>
<keyword evidence="1" id="KW-0472">Membrane</keyword>
<organism evidence="2 3">
    <name type="scientific">candidate division WOR_3 bacterium SM23_60</name>
    <dbReference type="NCBI Taxonomy" id="1703780"/>
    <lineage>
        <taxon>Bacteria</taxon>
        <taxon>Bacteria division WOR-3</taxon>
    </lineage>
</organism>
<feature type="transmembrane region" description="Helical" evidence="1">
    <location>
        <begin position="7"/>
        <end position="27"/>
    </location>
</feature>